<keyword evidence="1" id="KW-0560">Oxidoreductase</keyword>
<gene>
    <name evidence="1" type="ORF">MNBD_BACTEROID05-130</name>
</gene>
<accession>A0A3B0TTR1</accession>
<name>A0A3B0TTR1_9ZZZZ</name>
<dbReference type="AlphaFoldDB" id="A0A3B0TTR1"/>
<protein>
    <submittedName>
        <fullName evidence="1">Glutamate synthase [NADPH] large chain</fullName>
        <ecNumber evidence="1">1.4.1.13</ecNumber>
    </submittedName>
</protein>
<dbReference type="SUPFAM" id="SSF53756">
    <property type="entry name" value="UDP-Glycosyltransferase/glycogen phosphorylase"/>
    <property type="match status" value="1"/>
</dbReference>
<organism evidence="1">
    <name type="scientific">hydrothermal vent metagenome</name>
    <dbReference type="NCBI Taxonomy" id="652676"/>
    <lineage>
        <taxon>unclassified sequences</taxon>
        <taxon>metagenomes</taxon>
        <taxon>ecological metagenomes</taxon>
    </lineage>
</organism>
<proteinExistence type="predicted"/>
<sequence>MQLIELLQKNLYTISFASSASKSEMSYPLEKLKINTYNIEINDSNFDDLVLKINPEFVIFDRFISEEQFGWRISETCPKAIKILDTEDLHFLRNARQMAFKDSNELSLKYLISDKTKREIASIFRCDLSLIISKYELDLLIDTFKIDKNILFYLPFLLDKIDITKFSNYPSFQERKNFMTIGNFKHEPNKNGVFFLKEKIWPIIHSKLPEAKLNIYGAYMPESIKQLHNEKEGFLIKGWAKNKEKVFTNSRICLAPLIFGAGLKGKLVDGMDYGTPSITTNIGAEAMHDDLDWNGFIVDDLKEFAMRSVELYTNEELWKKAQENGISIINQCFNKTNHGKALISKINTIFNNLEDHRLQNFIGTLLQHHSLQSTKHLSKWIELKNKKSN</sequence>
<evidence type="ECO:0000313" key="1">
    <source>
        <dbReference type="EMBL" id="VAW15619.1"/>
    </source>
</evidence>
<reference evidence="1" key="1">
    <citation type="submission" date="2018-06" db="EMBL/GenBank/DDBJ databases">
        <authorList>
            <person name="Zhirakovskaya E."/>
        </authorList>
    </citation>
    <scope>NUCLEOTIDE SEQUENCE</scope>
</reference>
<dbReference type="Pfam" id="PF13692">
    <property type="entry name" value="Glyco_trans_1_4"/>
    <property type="match status" value="1"/>
</dbReference>
<dbReference type="EMBL" id="UOEN01000279">
    <property type="protein sequence ID" value="VAW15619.1"/>
    <property type="molecule type" value="Genomic_DNA"/>
</dbReference>
<dbReference type="GO" id="GO:0004355">
    <property type="term" value="F:glutamate synthase (NADPH) activity"/>
    <property type="evidence" value="ECO:0007669"/>
    <property type="project" value="UniProtKB-EC"/>
</dbReference>
<dbReference type="EC" id="1.4.1.13" evidence="1"/>
<dbReference type="Gene3D" id="3.40.50.2000">
    <property type="entry name" value="Glycogen Phosphorylase B"/>
    <property type="match status" value="1"/>
</dbReference>